<feature type="domain" description="GGDEF" evidence="4">
    <location>
        <begin position="290"/>
        <end position="423"/>
    </location>
</feature>
<dbReference type="PROSITE" id="PS50887">
    <property type="entry name" value="GGDEF"/>
    <property type="match status" value="1"/>
</dbReference>
<dbReference type="SUPFAM" id="SSF55073">
    <property type="entry name" value="Nucleotide cyclase"/>
    <property type="match status" value="1"/>
</dbReference>
<feature type="domain" description="PAS" evidence="1">
    <location>
        <begin position="130"/>
        <end position="177"/>
    </location>
</feature>
<dbReference type="SMART" id="SM00086">
    <property type="entry name" value="PAC"/>
    <property type="match status" value="2"/>
</dbReference>
<dbReference type="SMART" id="SM00091">
    <property type="entry name" value="PAS"/>
    <property type="match status" value="2"/>
</dbReference>
<keyword evidence="6" id="KW-1185">Reference proteome</keyword>
<gene>
    <name evidence="5" type="ORF">NLU14_14245</name>
</gene>
<dbReference type="Pfam" id="PF13426">
    <property type="entry name" value="PAS_9"/>
    <property type="match status" value="1"/>
</dbReference>
<sequence>MPDSYSHEYNEQHYRSLFTYNPDAVFTLNPAGEFVQINQAGCDLVGAPEEDIIGQHYEMLVVADDRERTRRHFEAALAGNHQRYEIRIENTRGNILQMDILNIPIIVNGQITGVHGQARDRTRERQTEARLRILERSVEASSSGVTIADAEVPGFPLIYVNPAFERMTGYRADDMIGANCRILQGPGTSKSAIASIRSGLAAMREVHTSLLNYRKDGSSFWNDLYIAPVRNANDEVTHFIGIQTDISNRVQQEEVLTFQASHDSLTGLPNRIYLESHLHGICRQAQARQLAIYALFIDLDGFKPINDSLGHAFGDEILAQTARRLETALPEDATLVRFGGDEFVVLVPSAMEPQAINHIADLILDQFSQPFLNEDVEITLSAAVGIAAGTDAPDNSMLLIQHADMAMYEAKKLGGNNWQWFNQTLDRRVQHEVALRQQLQQALAMNQFELFYQPMFNNDLAIVGVEALIRWNHPDRGYISPAEYIPLSERTGQILPISEWVMQEAFTRAAELADLGVSSISINLSPLQFHRHNLVERLADLSREHQLAPGQLCVEITENVFLSDPKDVIRQLREIRNMGIEVAIDDFGTGFSSLSYMRDMPVDKIKIDRTFVNGITSNERDAAITRGTLSMARELGMSVVAEGVETEEQFRLLQQFGCTSYQGFWYSRALSLADLRTFTGALEAGSMA</sequence>
<evidence type="ECO:0000259" key="2">
    <source>
        <dbReference type="PROSITE" id="PS50113"/>
    </source>
</evidence>
<dbReference type="InterPro" id="IPR001633">
    <property type="entry name" value="EAL_dom"/>
</dbReference>
<dbReference type="SMART" id="SM00267">
    <property type="entry name" value="GGDEF"/>
    <property type="match status" value="1"/>
</dbReference>
<dbReference type="Gene3D" id="3.20.20.450">
    <property type="entry name" value="EAL domain"/>
    <property type="match status" value="1"/>
</dbReference>
<dbReference type="SUPFAM" id="SSF141868">
    <property type="entry name" value="EAL domain-like"/>
    <property type="match status" value="1"/>
</dbReference>
<dbReference type="InterPro" id="IPR000014">
    <property type="entry name" value="PAS"/>
</dbReference>
<dbReference type="RefSeq" id="WP_275707616.1">
    <property type="nucleotide sequence ID" value="NZ_JANCMW010000009.1"/>
</dbReference>
<feature type="domain" description="PAS" evidence="1">
    <location>
        <begin position="10"/>
        <end position="80"/>
    </location>
</feature>
<dbReference type="Pfam" id="PF00563">
    <property type="entry name" value="EAL"/>
    <property type="match status" value="1"/>
</dbReference>
<proteinExistence type="predicted"/>
<feature type="domain" description="PAC" evidence="2">
    <location>
        <begin position="204"/>
        <end position="258"/>
    </location>
</feature>
<protein>
    <submittedName>
        <fullName evidence="5">EAL domain-containing protein</fullName>
    </submittedName>
</protein>
<dbReference type="PANTHER" id="PTHR44757">
    <property type="entry name" value="DIGUANYLATE CYCLASE DGCP"/>
    <property type="match status" value="1"/>
</dbReference>
<evidence type="ECO:0000313" key="6">
    <source>
        <dbReference type="Proteomes" id="UP001143391"/>
    </source>
</evidence>
<feature type="domain" description="EAL" evidence="3">
    <location>
        <begin position="432"/>
        <end position="683"/>
    </location>
</feature>
<dbReference type="Pfam" id="PF00990">
    <property type="entry name" value="GGDEF"/>
    <property type="match status" value="1"/>
</dbReference>
<dbReference type="InterPro" id="IPR013767">
    <property type="entry name" value="PAS_fold"/>
</dbReference>
<comment type="caution">
    <text evidence="5">The sequence shown here is derived from an EMBL/GenBank/DDBJ whole genome shotgun (WGS) entry which is preliminary data.</text>
</comment>
<dbReference type="CDD" id="cd01949">
    <property type="entry name" value="GGDEF"/>
    <property type="match status" value="1"/>
</dbReference>
<evidence type="ECO:0000259" key="3">
    <source>
        <dbReference type="PROSITE" id="PS50883"/>
    </source>
</evidence>
<dbReference type="Gene3D" id="3.30.450.20">
    <property type="entry name" value="PAS domain"/>
    <property type="match status" value="2"/>
</dbReference>
<name>A0ABT5YCH6_9GAMM</name>
<dbReference type="InterPro" id="IPR000700">
    <property type="entry name" value="PAS-assoc_C"/>
</dbReference>
<dbReference type="Proteomes" id="UP001143391">
    <property type="component" value="Unassembled WGS sequence"/>
</dbReference>
<dbReference type="CDD" id="cd00130">
    <property type="entry name" value="PAS"/>
    <property type="match status" value="2"/>
</dbReference>
<dbReference type="InterPro" id="IPR000160">
    <property type="entry name" value="GGDEF_dom"/>
</dbReference>
<dbReference type="InterPro" id="IPR029787">
    <property type="entry name" value="Nucleotide_cyclase"/>
</dbReference>
<evidence type="ECO:0000313" key="5">
    <source>
        <dbReference type="EMBL" id="MDF0751383.1"/>
    </source>
</evidence>
<dbReference type="PANTHER" id="PTHR44757:SF2">
    <property type="entry name" value="BIOFILM ARCHITECTURE MAINTENANCE PROTEIN MBAA"/>
    <property type="match status" value="1"/>
</dbReference>
<dbReference type="InterPro" id="IPR052155">
    <property type="entry name" value="Biofilm_reg_signaling"/>
</dbReference>
<dbReference type="InterPro" id="IPR035965">
    <property type="entry name" value="PAS-like_dom_sf"/>
</dbReference>
<evidence type="ECO:0000259" key="1">
    <source>
        <dbReference type="PROSITE" id="PS50112"/>
    </source>
</evidence>
<dbReference type="NCBIfam" id="TIGR00254">
    <property type="entry name" value="GGDEF"/>
    <property type="match status" value="1"/>
</dbReference>
<dbReference type="InterPro" id="IPR043128">
    <property type="entry name" value="Rev_trsase/Diguanyl_cyclase"/>
</dbReference>
<dbReference type="InterPro" id="IPR001610">
    <property type="entry name" value="PAC"/>
</dbReference>
<dbReference type="Gene3D" id="3.30.70.270">
    <property type="match status" value="1"/>
</dbReference>
<dbReference type="PROSITE" id="PS50113">
    <property type="entry name" value="PAC"/>
    <property type="match status" value="1"/>
</dbReference>
<dbReference type="Pfam" id="PF00989">
    <property type="entry name" value="PAS"/>
    <property type="match status" value="1"/>
</dbReference>
<dbReference type="PROSITE" id="PS50883">
    <property type="entry name" value="EAL"/>
    <property type="match status" value="1"/>
</dbReference>
<dbReference type="CDD" id="cd01948">
    <property type="entry name" value="EAL"/>
    <property type="match status" value="1"/>
</dbReference>
<dbReference type="SMART" id="SM00052">
    <property type="entry name" value="EAL"/>
    <property type="match status" value="1"/>
</dbReference>
<dbReference type="EMBL" id="JANCMW010000009">
    <property type="protein sequence ID" value="MDF0751383.1"/>
    <property type="molecule type" value="Genomic_DNA"/>
</dbReference>
<dbReference type="InterPro" id="IPR035919">
    <property type="entry name" value="EAL_sf"/>
</dbReference>
<organism evidence="5 6">
    <name type="scientific">Marinobacter iranensis</name>
    <dbReference type="NCBI Taxonomy" id="2962607"/>
    <lineage>
        <taxon>Bacteria</taxon>
        <taxon>Pseudomonadati</taxon>
        <taxon>Pseudomonadota</taxon>
        <taxon>Gammaproteobacteria</taxon>
        <taxon>Pseudomonadales</taxon>
        <taxon>Marinobacteraceae</taxon>
        <taxon>Marinobacter</taxon>
    </lineage>
</organism>
<reference evidence="5" key="1">
    <citation type="submission" date="2022-07" db="EMBL/GenBank/DDBJ databases">
        <title>Marinobacter iranensis a new bacterium isolate from a hipersaline lake in Iran.</title>
        <authorList>
            <person name="Mohammad A.M.A."/>
            <person name="Cristina S.-P."/>
            <person name="Antonio V."/>
        </authorList>
    </citation>
    <scope>NUCLEOTIDE SEQUENCE</scope>
    <source>
        <strain evidence="5">71-i</strain>
    </source>
</reference>
<dbReference type="NCBIfam" id="TIGR00229">
    <property type="entry name" value="sensory_box"/>
    <property type="match status" value="2"/>
</dbReference>
<evidence type="ECO:0000259" key="4">
    <source>
        <dbReference type="PROSITE" id="PS50887"/>
    </source>
</evidence>
<dbReference type="PROSITE" id="PS50112">
    <property type="entry name" value="PAS"/>
    <property type="match status" value="2"/>
</dbReference>
<accession>A0ABT5YCH6</accession>
<dbReference type="SUPFAM" id="SSF55785">
    <property type="entry name" value="PYP-like sensor domain (PAS domain)"/>
    <property type="match status" value="2"/>
</dbReference>